<sequence length="39" mass="4492">MTAFCDDPQENYGEELKAPDWLEVDVERIAEILPPLETN</sequence>
<evidence type="ECO:0000313" key="2">
    <source>
        <dbReference type="Proteomes" id="UP000011524"/>
    </source>
</evidence>
<proteinExistence type="predicted"/>
<dbReference type="EMBL" id="AOLY01000047">
    <property type="protein sequence ID" value="EMA27054.1"/>
    <property type="molecule type" value="Genomic_DNA"/>
</dbReference>
<gene>
    <name evidence="1" type="ORF">C444_21156</name>
</gene>
<organism evidence="1 2">
    <name type="scientific">Haloarcula japonica (strain ATCC 49778 / DSM 6131 / JCM 7785 / NBRC 101032 / NCIMB 13157 / TR-1)</name>
    <dbReference type="NCBI Taxonomy" id="1227453"/>
    <lineage>
        <taxon>Archaea</taxon>
        <taxon>Methanobacteriati</taxon>
        <taxon>Methanobacteriota</taxon>
        <taxon>Stenosarchaea group</taxon>
        <taxon>Halobacteria</taxon>
        <taxon>Halobacteriales</taxon>
        <taxon>Haloarculaceae</taxon>
        <taxon>Haloarcula</taxon>
    </lineage>
</organism>
<name>M0L3Q0_HALJT</name>
<dbReference type="Proteomes" id="UP000011524">
    <property type="component" value="Unassembled WGS sequence"/>
</dbReference>
<reference evidence="1 2" key="1">
    <citation type="journal article" date="2014" name="PLoS Genet.">
        <title>Phylogenetically driven sequencing of extremely halophilic archaea reveals strategies for static and dynamic osmo-response.</title>
        <authorList>
            <person name="Becker E.A."/>
            <person name="Seitzer P.M."/>
            <person name="Tritt A."/>
            <person name="Larsen D."/>
            <person name="Krusor M."/>
            <person name="Yao A.I."/>
            <person name="Wu D."/>
            <person name="Madern D."/>
            <person name="Eisen J.A."/>
            <person name="Darling A.E."/>
            <person name="Facciotti M.T."/>
        </authorList>
    </citation>
    <scope>NUCLEOTIDE SEQUENCE [LARGE SCALE GENOMIC DNA]</scope>
    <source>
        <strain evidence="2">ATCC 49778 / DSM 6131 / JCM 7785 / NBRC 101032 / NCIMB 13157 / TR-1</strain>
    </source>
</reference>
<protein>
    <submittedName>
        <fullName evidence="1">Uncharacterized protein</fullName>
    </submittedName>
</protein>
<dbReference type="AlphaFoldDB" id="M0L3Q0"/>
<accession>M0L3Q0</accession>
<comment type="caution">
    <text evidence="1">The sequence shown here is derived from an EMBL/GenBank/DDBJ whole genome shotgun (WGS) entry which is preliminary data.</text>
</comment>
<keyword evidence="2" id="KW-1185">Reference proteome</keyword>
<dbReference type="PATRIC" id="fig|1227453.3.peg.4155"/>
<dbReference type="STRING" id="1227453.C444_21156"/>
<evidence type="ECO:0000313" key="1">
    <source>
        <dbReference type="EMBL" id="EMA27054.1"/>
    </source>
</evidence>